<dbReference type="SUPFAM" id="SSF53067">
    <property type="entry name" value="Actin-like ATPase domain"/>
    <property type="match status" value="2"/>
</dbReference>
<dbReference type="PANTHER" id="PTHR32329">
    <property type="entry name" value="BIFUNCTIONAL PROTEIN [INCLUDES 2-HYDROXYACYL-COA DEHYDRATASE (N-TER) AND ITS ACTIVATOR DOMAIN (C_TERM)-RELATED"/>
    <property type="match status" value="1"/>
</dbReference>
<dbReference type="InterPro" id="IPR051805">
    <property type="entry name" value="Dehydratase_Activator_Redct"/>
</dbReference>
<keyword evidence="2" id="KW-0479">Metal-binding</keyword>
<dbReference type="Gene3D" id="3.40.50.11900">
    <property type="match status" value="1"/>
</dbReference>
<accession>A0A3B1BYF8</accession>
<protein>
    <submittedName>
        <fullName evidence="7">Activator of 2-hydroxyglutaryl-CoA dehydratase</fullName>
    </submittedName>
</protein>
<evidence type="ECO:0000256" key="2">
    <source>
        <dbReference type="ARBA" id="ARBA00022723"/>
    </source>
</evidence>
<dbReference type="EMBL" id="UOGC01000019">
    <property type="protein sequence ID" value="VAX15710.1"/>
    <property type="molecule type" value="Genomic_DNA"/>
</dbReference>
<dbReference type="CDD" id="cd24035">
    <property type="entry name" value="ASKHA_NBD_O66634-like_rpt2"/>
    <property type="match status" value="1"/>
</dbReference>
<gene>
    <name evidence="7" type="ORF">MNBD_NITROSPINAE01-111</name>
</gene>
<feature type="domain" description="ATPase BadF/BadG/BcrA/BcrD type" evidence="5">
    <location>
        <begin position="327"/>
        <end position="579"/>
    </location>
</feature>
<evidence type="ECO:0000259" key="6">
    <source>
        <dbReference type="Pfam" id="PF09989"/>
    </source>
</evidence>
<feature type="non-terminal residue" evidence="7">
    <location>
        <position position="1341"/>
    </location>
</feature>
<dbReference type="InterPro" id="IPR002731">
    <property type="entry name" value="ATPase_BadF"/>
</dbReference>
<dbReference type="Pfam" id="PF01869">
    <property type="entry name" value="BcrAD_BadFG"/>
    <property type="match status" value="2"/>
</dbReference>
<keyword evidence="4" id="KW-0411">Iron-sulfur</keyword>
<feature type="domain" description="DUF2229" evidence="6">
    <location>
        <begin position="680"/>
        <end position="898"/>
    </location>
</feature>
<reference evidence="7" key="1">
    <citation type="submission" date="2018-06" db="EMBL/GenBank/DDBJ databases">
        <authorList>
            <person name="Zhirakovskaya E."/>
        </authorList>
    </citation>
    <scope>NUCLEOTIDE SEQUENCE</scope>
</reference>
<proteinExistence type="predicted"/>
<dbReference type="InterPro" id="IPR018709">
    <property type="entry name" value="CoA_activase_DUF2229"/>
</dbReference>
<feature type="domain" description="ATPase BadF/BadG/BcrA/BcrD type" evidence="5">
    <location>
        <begin position="11"/>
        <end position="266"/>
    </location>
</feature>
<dbReference type="GO" id="GO:0051536">
    <property type="term" value="F:iron-sulfur cluster binding"/>
    <property type="evidence" value="ECO:0007669"/>
    <property type="project" value="UniProtKB-KW"/>
</dbReference>
<evidence type="ECO:0000313" key="7">
    <source>
        <dbReference type="EMBL" id="VAX15710.1"/>
    </source>
</evidence>
<comment type="cofactor">
    <cofactor evidence="1">
        <name>[4Fe-4S] cluster</name>
        <dbReference type="ChEBI" id="CHEBI:49883"/>
    </cofactor>
</comment>
<dbReference type="GO" id="GO:0046872">
    <property type="term" value="F:metal ion binding"/>
    <property type="evidence" value="ECO:0007669"/>
    <property type="project" value="UniProtKB-KW"/>
</dbReference>
<evidence type="ECO:0000256" key="4">
    <source>
        <dbReference type="ARBA" id="ARBA00023014"/>
    </source>
</evidence>
<keyword evidence="3" id="KW-0408">Iron</keyword>
<evidence type="ECO:0000256" key="3">
    <source>
        <dbReference type="ARBA" id="ARBA00023004"/>
    </source>
</evidence>
<dbReference type="InterPro" id="IPR008275">
    <property type="entry name" value="CoA_E_activase_dom"/>
</dbReference>
<evidence type="ECO:0000256" key="1">
    <source>
        <dbReference type="ARBA" id="ARBA00001966"/>
    </source>
</evidence>
<dbReference type="PANTHER" id="PTHR32329:SF7">
    <property type="entry name" value="ACTIVATOR OF 2-HYDROXYACYL-COA-HYDRATASE"/>
    <property type="match status" value="1"/>
</dbReference>
<dbReference type="Pfam" id="PF09989">
    <property type="entry name" value="DUF2229"/>
    <property type="match status" value="1"/>
</dbReference>
<dbReference type="InterPro" id="IPR043129">
    <property type="entry name" value="ATPase_NBD"/>
</dbReference>
<dbReference type="NCBIfam" id="TIGR00241">
    <property type="entry name" value="CoA_E_activ"/>
    <property type="match status" value="1"/>
</dbReference>
<name>A0A3B1BYF8_9ZZZZ</name>
<organism evidence="7">
    <name type="scientific">hydrothermal vent metagenome</name>
    <dbReference type="NCBI Taxonomy" id="652676"/>
    <lineage>
        <taxon>unclassified sequences</taxon>
        <taxon>metagenomes</taxon>
        <taxon>ecological metagenomes</taxon>
    </lineage>
</organism>
<dbReference type="Gene3D" id="3.30.420.40">
    <property type="match status" value="4"/>
</dbReference>
<dbReference type="CDD" id="cd24034">
    <property type="entry name" value="ASKHA_NBD_O66634-like_rpt1"/>
    <property type="match status" value="1"/>
</dbReference>
<evidence type="ECO:0000259" key="5">
    <source>
        <dbReference type="Pfam" id="PF01869"/>
    </source>
</evidence>
<sequence>MENKSTDGVWLGLDIGSVSVKGAVVGPGNEIIETLYKRSHGQPIKTTINVLSSLLKSINGRPLLNIGVTGSAGELLASLTGGIFINEIVAQSKTIGTLYPHIRTVVEMGGEDSKMLVFKEESGKTVLEDFSMNNLCAAGTGSFLDQQASRMGYNIEDGEFGRVALKSKKPPRIAGRCSVFAKSDMIHLQQVGTPDYEIVAGLCYAVARTFISNVGRGRKFNAPVAFFGGVSHNAGVVKAMADELGIAINELFIPEECAVTGAIGAAFSSRESENSFKFCGIKKLENYQSARNVSKGSMSPLTGEKNDSFYNTRIRDLNGAKGVGCYIGIDIGSLSTNVVAIDEDCNILARRYLRTQSRPIEAVTRGLMEIGDEIASKVEVLGVATTGSGRYMINDFVGGDVVRNEITAQATAAIHFIPDVDTIFEIGGQDSKYISIDGGAVVDFEMNKVCAAGTGSFIEEQAEKIDLDIEGEFSDNAFNAQTPGKFGDRCTVFIESDLVANQQRGMSKEDLAAGLAYSIVSNYLSRVVVDRKIGDKILFQGGVAWNKAVISAFEAAVGKKIVVPPHHDVTGAIGAAIIAKQRHEKGGVVAPTRFHGFDLRERKYKVTTFECKACDNVCDVSRVKFEDGAHYYGARCEIFEKKDKKGKSLELPDLFEEREELLFGEHALRKKVVKNGKPVIGIPRILYFYEQFPFWKTFLEELGFEVALSCKTNHKVIHDSMEHVKAETCFPIKIVHGHVIDLVNKGVDYIFLPSIITANAKDTKFKASQTCPLVQSVPYIIRSAIDLWKSKVKTLEPPIYFQRGDDFVARELHSVFASEFGVSKRAVAFAVKQARKAQNIFVTTIKKRGNEVMEELKTRGESPVVLISRPYNGCDSGINLGLPRKLREMGKVAIPMDFLNLNEEAVLASHPNMYWRSGQKMIAAAKMVKDDSQLNAIMISNFKCGPDSFIEHHLRDALSGKPCLFLEIDEHSADAGAVTRLEAFFDSLENVKTVEMSIDSGGFIPPVNGNGGQNQRSNIKNATKRKLYVPYMCDHSYMISAALRGSGADAETLPMSDQESLDIGRKHSSGKECIPYALTTGDIIKKAMEPEFDKDKSAFFMPTTNGPCRFGQYQSVQRMVLDSLGMQNTPLLSPDSNDGYSDKGGPIGSKFRRDAWRGVLVVDILQKLLHQARPYEVNKGEADQVYNACLDEAGKIVSQNSSGLFQYVWEIKKLFNTVKIKKVKKPIIGVVGEIYLRNHSFSNQGIIRCIEGLGGEVRLAPIGEWFLYCTTMYMNNSRMDKKYLDLFKGYMQDRIQRRDESRLYEPFHNTLACCEDATTAEILGNAAPYMQDTFEGEAILS</sequence>